<protein>
    <submittedName>
        <fullName evidence="2">Uncharacterized protein</fullName>
    </submittedName>
</protein>
<feature type="coiled-coil region" evidence="1">
    <location>
        <begin position="69"/>
        <end position="103"/>
    </location>
</feature>
<organism evidence="2 3">
    <name type="scientific">Cocos nucifera</name>
    <name type="common">Coconut palm</name>
    <dbReference type="NCBI Taxonomy" id="13894"/>
    <lineage>
        <taxon>Eukaryota</taxon>
        <taxon>Viridiplantae</taxon>
        <taxon>Streptophyta</taxon>
        <taxon>Embryophyta</taxon>
        <taxon>Tracheophyta</taxon>
        <taxon>Spermatophyta</taxon>
        <taxon>Magnoliopsida</taxon>
        <taxon>Liliopsida</taxon>
        <taxon>Arecaceae</taxon>
        <taxon>Arecoideae</taxon>
        <taxon>Cocoseae</taxon>
        <taxon>Attaleinae</taxon>
        <taxon>Cocos</taxon>
    </lineage>
</organism>
<sequence length="144" mass="16507">MVKGLVRQKPTKKMLRCPQPSLLNTAPTQLLGKPLLRSMAHDITISYEEHEKKYQEKITLLDIELGTSRNKTTNLKEEFEKLKADFQKEMESMESTLIEERDKGVELVKKLSAVELAAKTWAQEAASRALANWKSKEYEGDSIR</sequence>
<proteinExistence type="predicted"/>
<reference evidence="2" key="2">
    <citation type="submission" date="2019-07" db="EMBL/GenBank/DDBJ databases">
        <authorList>
            <person name="Yang Y."/>
            <person name="Bocs S."/>
            <person name="Baudouin L."/>
        </authorList>
    </citation>
    <scope>NUCLEOTIDE SEQUENCE</scope>
    <source>
        <tissue evidence="2">Spear leaf of Hainan Tall coconut</tissue>
    </source>
</reference>
<dbReference type="EMBL" id="CM017886">
    <property type="protein sequence ID" value="KAG1370261.1"/>
    <property type="molecule type" value="Genomic_DNA"/>
</dbReference>
<name>A0A8K0IY77_COCNU</name>
<evidence type="ECO:0000313" key="2">
    <source>
        <dbReference type="EMBL" id="KAG1370261.1"/>
    </source>
</evidence>
<gene>
    <name evidence="2" type="ORF">COCNU_15G006270</name>
</gene>
<evidence type="ECO:0000313" key="3">
    <source>
        <dbReference type="Proteomes" id="UP000797356"/>
    </source>
</evidence>
<comment type="caution">
    <text evidence="2">The sequence shown here is derived from an EMBL/GenBank/DDBJ whole genome shotgun (WGS) entry which is preliminary data.</text>
</comment>
<dbReference type="AlphaFoldDB" id="A0A8K0IY77"/>
<accession>A0A8K0IY77</accession>
<evidence type="ECO:0000256" key="1">
    <source>
        <dbReference type="SAM" id="Coils"/>
    </source>
</evidence>
<reference evidence="2" key="1">
    <citation type="journal article" date="2017" name="Gigascience">
        <title>The genome draft of coconut (Cocos nucifera).</title>
        <authorList>
            <person name="Xiao Y."/>
            <person name="Xu P."/>
            <person name="Fan H."/>
            <person name="Baudouin L."/>
            <person name="Xia W."/>
            <person name="Bocs S."/>
            <person name="Xu J."/>
            <person name="Li Q."/>
            <person name="Guo A."/>
            <person name="Zhou L."/>
            <person name="Li J."/>
            <person name="Wu Y."/>
            <person name="Ma Z."/>
            <person name="Armero A."/>
            <person name="Issali A.E."/>
            <person name="Liu N."/>
            <person name="Peng M."/>
            <person name="Yang Y."/>
        </authorList>
    </citation>
    <scope>NUCLEOTIDE SEQUENCE</scope>
    <source>
        <tissue evidence="2">Spear leaf of Hainan Tall coconut</tissue>
    </source>
</reference>
<dbReference type="Proteomes" id="UP000797356">
    <property type="component" value="Chromosome 15"/>
</dbReference>
<keyword evidence="3" id="KW-1185">Reference proteome</keyword>
<keyword evidence="1" id="KW-0175">Coiled coil</keyword>